<evidence type="ECO:0008006" key="10">
    <source>
        <dbReference type="Google" id="ProtNLM"/>
    </source>
</evidence>
<dbReference type="SUPFAM" id="SSF54373">
    <property type="entry name" value="FAD-linked reductases, C-terminal domain"/>
    <property type="match status" value="1"/>
</dbReference>
<dbReference type="Gene3D" id="3.50.50.60">
    <property type="entry name" value="FAD/NAD(P)-binding domain"/>
    <property type="match status" value="1"/>
</dbReference>
<dbReference type="InterPro" id="IPR007867">
    <property type="entry name" value="GMC_OxRtase_C"/>
</dbReference>
<evidence type="ECO:0000313" key="8">
    <source>
        <dbReference type="EMBL" id="KAK9496963.1"/>
    </source>
</evidence>
<evidence type="ECO:0000256" key="4">
    <source>
        <dbReference type="ARBA" id="ARBA00022827"/>
    </source>
</evidence>
<sequence length="435" mass="48209">MRFQTNLANYLLNAGKELGYNIVDLNDMTWSSGFMPVQVTGYDGARWSSDYALKNKIYNNKNGNLKILTNTLVEKVLFRNGYEANGVQYERNGRIVEVNAKKSVILSAGTIGTAKILLLSGIGPKEHLSQHNINPLVNLPVGNNLQDHITTGLDLVIINETLPISSNIILKSPFEVYNYIFHGKGVLTHSGCEIVGVFNIKNETIPDLQIMALPAGVSTDAGAIFAARMGISNKIWQEYFAPLVGKQVISILPTLLHPKSHGFVRLKSSNPKEAPVIDPKYLTDSYDVKILIEGLKLVQKLIKTKSFKSVDAKLYEKPMPGCENFKFGSDNYWKCYIKHLTLTSYHPVGTCKMGLDESSSVVDHRLRVHRTNNLYVIDASIMPSLPSANTNAAVMMIAEKGADLIKYLWHINKHSCHIAEIFIPSTTTTTTTTIA</sequence>
<reference evidence="8 9" key="1">
    <citation type="submission" date="2022-12" db="EMBL/GenBank/DDBJ databases">
        <title>Chromosome-level genome assembly of true bugs.</title>
        <authorList>
            <person name="Ma L."/>
            <person name="Li H."/>
        </authorList>
    </citation>
    <scope>NUCLEOTIDE SEQUENCE [LARGE SCALE GENOMIC DNA]</scope>
    <source>
        <strain evidence="8">Lab_2022b</strain>
    </source>
</reference>
<dbReference type="PIRSF" id="PIRSF000137">
    <property type="entry name" value="Alcohol_oxidase"/>
    <property type="match status" value="1"/>
</dbReference>
<dbReference type="PANTHER" id="PTHR11552">
    <property type="entry name" value="GLUCOSE-METHANOL-CHOLINE GMC OXIDOREDUCTASE"/>
    <property type="match status" value="1"/>
</dbReference>
<organism evidence="8 9">
    <name type="scientific">Rhynocoris fuscipes</name>
    <dbReference type="NCBI Taxonomy" id="488301"/>
    <lineage>
        <taxon>Eukaryota</taxon>
        <taxon>Metazoa</taxon>
        <taxon>Ecdysozoa</taxon>
        <taxon>Arthropoda</taxon>
        <taxon>Hexapoda</taxon>
        <taxon>Insecta</taxon>
        <taxon>Pterygota</taxon>
        <taxon>Neoptera</taxon>
        <taxon>Paraneoptera</taxon>
        <taxon>Hemiptera</taxon>
        <taxon>Heteroptera</taxon>
        <taxon>Panheteroptera</taxon>
        <taxon>Cimicomorpha</taxon>
        <taxon>Reduviidae</taxon>
        <taxon>Harpactorinae</taxon>
        <taxon>Harpactorini</taxon>
        <taxon>Rhynocoris</taxon>
    </lineage>
</organism>
<feature type="domain" description="Glucose-methanol-choline oxidoreductase N-terminal" evidence="6">
    <location>
        <begin position="8"/>
        <end position="149"/>
    </location>
</feature>
<comment type="cofactor">
    <cofactor evidence="1 5">
        <name>FAD</name>
        <dbReference type="ChEBI" id="CHEBI:57692"/>
    </cofactor>
</comment>
<feature type="domain" description="Glucose-methanol-choline oxidoreductase C-terminal" evidence="7">
    <location>
        <begin position="258"/>
        <end position="398"/>
    </location>
</feature>
<dbReference type="Pfam" id="PF00732">
    <property type="entry name" value="GMC_oxred_N"/>
    <property type="match status" value="1"/>
</dbReference>
<dbReference type="SUPFAM" id="SSF51905">
    <property type="entry name" value="FAD/NAD(P)-binding domain"/>
    <property type="match status" value="1"/>
</dbReference>
<evidence type="ECO:0000259" key="6">
    <source>
        <dbReference type="Pfam" id="PF00732"/>
    </source>
</evidence>
<dbReference type="GO" id="GO:0016614">
    <property type="term" value="F:oxidoreductase activity, acting on CH-OH group of donors"/>
    <property type="evidence" value="ECO:0007669"/>
    <property type="project" value="InterPro"/>
</dbReference>
<keyword evidence="4 5" id="KW-0274">FAD</keyword>
<evidence type="ECO:0000256" key="3">
    <source>
        <dbReference type="ARBA" id="ARBA00022630"/>
    </source>
</evidence>
<evidence type="ECO:0000256" key="2">
    <source>
        <dbReference type="ARBA" id="ARBA00010790"/>
    </source>
</evidence>
<evidence type="ECO:0000259" key="7">
    <source>
        <dbReference type="Pfam" id="PF05199"/>
    </source>
</evidence>
<comment type="similarity">
    <text evidence="2">Belongs to the GMC oxidoreductase family.</text>
</comment>
<evidence type="ECO:0000256" key="5">
    <source>
        <dbReference type="PIRSR" id="PIRSR000137-2"/>
    </source>
</evidence>
<feature type="binding site" evidence="5">
    <location>
        <position position="73"/>
    </location>
    <ligand>
        <name>FAD</name>
        <dbReference type="ChEBI" id="CHEBI:57692"/>
    </ligand>
</feature>
<dbReference type="InterPro" id="IPR012132">
    <property type="entry name" value="GMC_OxRdtase"/>
</dbReference>
<dbReference type="Pfam" id="PF05199">
    <property type="entry name" value="GMC_oxred_C"/>
    <property type="match status" value="1"/>
</dbReference>
<evidence type="ECO:0000256" key="1">
    <source>
        <dbReference type="ARBA" id="ARBA00001974"/>
    </source>
</evidence>
<dbReference type="GO" id="GO:0050660">
    <property type="term" value="F:flavin adenine dinucleotide binding"/>
    <property type="evidence" value="ECO:0007669"/>
    <property type="project" value="InterPro"/>
</dbReference>
<protein>
    <recommendedName>
        <fullName evidence="10">Glucose dehydrogenase</fullName>
    </recommendedName>
</protein>
<dbReference type="Proteomes" id="UP001461498">
    <property type="component" value="Unassembled WGS sequence"/>
</dbReference>
<dbReference type="AlphaFoldDB" id="A0AAW1CET2"/>
<dbReference type="PANTHER" id="PTHR11552:SF147">
    <property type="entry name" value="CHOLINE DEHYDROGENASE, MITOCHONDRIAL"/>
    <property type="match status" value="1"/>
</dbReference>
<keyword evidence="3" id="KW-0285">Flavoprotein</keyword>
<comment type="caution">
    <text evidence="8">The sequence shown here is derived from an EMBL/GenBank/DDBJ whole genome shotgun (WGS) entry which is preliminary data.</text>
</comment>
<dbReference type="InterPro" id="IPR036188">
    <property type="entry name" value="FAD/NAD-bd_sf"/>
</dbReference>
<dbReference type="Gene3D" id="3.30.560.10">
    <property type="entry name" value="Glucose Oxidase, domain 3"/>
    <property type="match status" value="1"/>
</dbReference>
<gene>
    <name evidence="8" type="ORF">O3M35_012846</name>
</gene>
<accession>A0AAW1CET2</accession>
<evidence type="ECO:0000313" key="9">
    <source>
        <dbReference type="Proteomes" id="UP001461498"/>
    </source>
</evidence>
<name>A0AAW1CET2_9HEMI</name>
<proteinExistence type="inferred from homology"/>
<dbReference type="InterPro" id="IPR000172">
    <property type="entry name" value="GMC_OxRdtase_N"/>
</dbReference>
<dbReference type="EMBL" id="JAPXFL010000033">
    <property type="protein sequence ID" value="KAK9496963.1"/>
    <property type="molecule type" value="Genomic_DNA"/>
</dbReference>
<keyword evidence="9" id="KW-1185">Reference proteome</keyword>